<dbReference type="GO" id="GO:0004857">
    <property type="term" value="F:enzyme inhibitor activity"/>
    <property type="evidence" value="ECO:0007669"/>
    <property type="project" value="InterPro"/>
</dbReference>
<dbReference type="AlphaFoldDB" id="A0A2I0IF05"/>
<dbReference type="InterPro" id="IPR035513">
    <property type="entry name" value="Invertase/methylesterase_inhib"/>
</dbReference>
<evidence type="ECO:0000256" key="3">
    <source>
        <dbReference type="ARBA" id="ARBA00038471"/>
    </source>
</evidence>
<dbReference type="SMART" id="SM00856">
    <property type="entry name" value="PMEI"/>
    <property type="match status" value="1"/>
</dbReference>
<dbReference type="Gene3D" id="1.20.140.40">
    <property type="entry name" value="Invertase/pectin methylesterase inhibitor family protein"/>
    <property type="match status" value="1"/>
</dbReference>
<reference evidence="6 7" key="1">
    <citation type="submission" date="2017-11" db="EMBL/GenBank/DDBJ databases">
        <title>De-novo sequencing of pomegranate (Punica granatum L.) genome.</title>
        <authorList>
            <person name="Akparov Z."/>
            <person name="Amiraslanov A."/>
            <person name="Hajiyeva S."/>
            <person name="Abbasov M."/>
            <person name="Kaur K."/>
            <person name="Hamwieh A."/>
            <person name="Solovyev V."/>
            <person name="Salamov A."/>
            <person name="Braich B."/>
            <person name="Kosarev P."/>
            <person name="Mahmoud A."/>
            <person name="Hajiyev E."/>
            <person name="Babayeva S."/>
            <person name="Izzatullayeva V."/>
            <person name="Mammadov A."/>
            <person name="Mammadov A."/>
            <person name="Sharifova S."/>
            <person name="Ojaghi J."/>
            <person name="Eynullazada K."/>
            <person name="Bayramov B."/>
            <person name="Abdulazimova A."/>
            <person name="Shahmuradov I."/>
        </authorList>
    </citation>
    <scope>NUCLEOTIDE SEQUENCE [LARGE SCALE GENOMIC DNA]</scope>
    <source>
        <strain evidence="7">cv. AG2017</strain>
        <tissue evidence="6">Leaf</tissue>
    </source>
</reference>
<comment type="caution">
    <text evidence="6">The sequence shown here is derived from an EMBL/GenBank/DDBJ whole genome shotgun (WGS) entry which is preliminary data.</text>
</comment>
<dbReference type="InterPro" id="IPR006501">
    <property type="entry name" value="Pectinesterase_inhib_dom"/>
</dbReference>
<sequence>MACRRDSLVLPLLLLLSITIPLVSARGSPTSTPASPITTPNPVPTLVQQICKTTKYYDLCISSLRADPSSPTADTKGLALIMVRVAVANATATSSFLSSSAVSTSTGDPAMVKLLRDCADKYSLAGSSLQDSALDLGAESYDTAYMHILAARDYPNVCHNAFKRATRPAYPPELAQGRTGLSASAMSRSALWTSSHRSSDVEML</sequence>
<proteinExistence type="inferred from homology"/>
<comment type="similarity">
    <text evidence="3">Belongs to the PMEI family.</text>
</comment>
<evidence type="ECO:0000256" key="1">
    <source>
        <dbReference type="ARBA" id="ARBA00022729"/>
    </source>
</evidence>
<feature type="chain" id="PRO_5014144444" description="Pectinesterase inhibitor domain-containing protein" evidence="4">
    <location>
        <begin position="26"/>
        <end position="204"/>
    </location>
</feature>
<dbReference type="Pfam" id="PF04043">
    <property type="entry name" value="PMEI"/>
    <property type="match status" value="1"/>
</dbReference>
<evidence type="ECO:0000259" key="5">
    <source>
        <dbReference type="SMART" id="SM00856"/>
    </source>
</evidence>
<dbReference type="Proteomes" id="UP000233551">
    <property type="component" value="Unassembled WGS sequence"/>
</dbReference>
<keyword evidence="2" id="KW-1015">Disulfide bond</keyword>
<evidence type="ECO:0000256" key="4">
    <source>
        <dbReference type="SAM" id="SignalP"/>
    </source>
</evidence>
<dbReference type="SUPFAM" id="SSF101148">
    <property type="entry name" value="Plant invertase/pectin methylesterase inhibitor"/>
    <property type="match status" value="1"/>
</dbReference>
<name>A0A2I0IF05_PUNGR</name>
<dbReference type="EMBL" id="PGOL01003215">
    <property type="protein sequence ID" value="PKI42260.1"/>
    <property type="molecule type" value="Genomic_DNA"/>
</dbReference>
<keyword evidence="1 4" id="KW-0732">Signal</keyword>
<feature type="domain" description="Pectinesterase inhibitor" evidence="5">
    <location>
        <begin position="42"/>
        <end position="185"/>
    </location>
</feature>
<dbReference type="CDD" id="cd14859">
    <property type="entry name" value="PMEI_like"/>
    <property type="match status" value="1"/>
</dbReference>
<feature type="signal peptide" evidence="4">
    <location>
        <begin position="1"/>
        <end position="25"/>
    </location>
</feature>
<dbReference type="STRING" id="22663.A0A2I0IF05"/>
<dbReference type="PANTHER" id="PTHR35357:SF8">
    <property type="entry name" value="OS01G0111000 PROTEIN"/>
    <property type="match status" value="1"/>
</dbReference>
<dbReference type="PANTHER" id="PTHR35357">
    <property type="entry name" value="OS02G0537100 PROTEIN"/>
    <property type="match status" value="1"/>
</dbReference>
<protein>
    <recommendedName>
        <fullName evidence="5">Pectinesterase inhibitor domain-containing protein</fullName>
    </recommendedName>
</protein>
<keyword evidence="7" id="KW-1185">Reference proteome</keyword>
<organism evidence="6 7">
    <name type="scientific">Punica granatum</name>
    <name type="common">Pomegranate</name>
    <dbReference type="NCBI Taxonomy" id="22663"/>
    <lineage>
        <taxon>Eukaryota</taxon>
        <taxon>Viridiplantae</taxon>
        <taxon>Streptophyta</taxon>
        <taxon>Embryophyta</taxon>
        <taxon>Tracheophyta</taxon>
        <taxon>Spermatophyta</taxon>
        <taxon>Magnoliopsida</taxon>
        <taxon>eudicotyledons</taxon>
        <taxon>Gunneridae</taxon>
        <taxon>Pentapetalae</taxon>
        <taxon>rosids</taxon>
        <taxon>malvids</taxon>
        <taxon>Myrtales</taxon>
        <taxon>Lythraceae</taxon>
        <taxon>Punica</taxon>
    </lineage>
</organism>
<gene>
    <name evidence="6" type="ORF">CRG98_037376</name>
</gene>
<accession>A0A2I0IF05</accession>
<evidence type="ECO:0000313" key="6">
    <source>
        <dbReference type="EMBL" id="PKI42260.1"/>
    </source>
</evidence>
<evidence type="ECO:0000313" key="7">
    <source>
        <dbReference type="Proteomes" id="UP000233551"/>
    </source>
</evidence>
<evidence type="ECO:0000256" key="2">
    <source>
        <dbReference type="ARBA" id="ARBA00023157"/>
    </source>
</evidence>
<dbReference type="NCBIfam" id="TIGR01614">
    <property type="entry name" value="PME_inhib"/>
    <property type="match status" value="1"/>
</dbReference>